<evidence type="ECO:0000256" key="3">
    <source>
        <dbReference type="ARBA" id="ARBA00023163"/>
    </source>
</evidence>
<dbReference type="KEGG" id="pmak:PMPD1_2959"/>
<reference evidence="6 7" key="1">
    <citation type="submission" date="2020-06" db="EMBL/GenBank/DDBJ databases">
        <title>Genome sequence of Paramixta manurensis strain PD-1.</title>
        <authorList>
            <person name="Lee C.W."/>
            <person name="Kim J."/>
        </authorList>
    </citation>
    <scope>NUCLEOTIDE SEQUENCE [LARGE SCALE GENOMIC DNA]</scope>
    <source>
        <strain evidence="6 7">PD-1</strain>
    </source>
</reference>
<name>A0A6M8US34_9GAMM</name>
<dbReference type="AlphaFoldDB" id="A0A6M8US34"/>
<dbReference type="PANTHER" id="PTHR47506">
    <property type="entry name" value="TRANSCRIPTIONAL REGULATORY PROTEIN"/>
    <property type="match status" value="1"/>
</dbReference>
<evidence type="ECO:0000313" key="7">
    <source>
        <dbReference type="Proteomes" id="UP000505325"/>
    </source>
</evidence>
<dbReference type="Pfam" id="PF00440">
    <property type="entry name" value="TetR_N"/>
    <property type="match status" value="1"/>
</dbReference>
<feature type="DNA-binding region" description="H-T-H motif" evidence="4">
    <location>
        <begin position="34"/>
        <end position="53"/>
    </location>
</feature>
<dbReference type="PRINTS" id="PR00455">
    <property type="entry name" value="HTHTETR"/>
</dbReference>
<keyword evidence="3" id="KW-0804">Transcription</keyword>
<dbReference type="InterPro" id="IPR009057">
    <property type="entry name" value="Homeodomain-like_sf"/>
</dbReference>
<evidence type="ECO:0000259" key="5">
    <source>
        <dbReference type="PROSITE" id="PS50977"/>
    </source>
</evidence>
<evidence type="ECO:0000313" key="6">
    <source>
        <dbReference type="EMBL" id="QKJ87893.1"/>
    </source>
</evidence>
<evidence type="ECO:0000256" key="4">
    <source>
        <dbReference type="PROSITE-ProRule" id="PRU00335"/>
    </source>
</evidence>
<dbReference type="GO" id="GO:0003677">
    <property type="term" value="F:DNA binding"/>
    <property type="evidence" value="ECO:0007669"/>
    <property type="project" value="UniProtKB-UniRule"/>
</dbReference>
<dbReference type="RefSeq" id="WP_173634798.1">
    <property type="nucleotide sequence ID" value="NZ_CP054212.1"/>
</dbReference>
<sequence>MLSPEPFDPHASAQERILNCAHQLFYQNGIRATGVDKIIAGAGVTKVTFYRHFPAKNALVLAFLRRRHQRWMQGFSQTLADALRQETLADALPHALESWFSQPDFRGCAFINAATELADTQPEALSLVVEHKCAMRDEIARHLPPHAGNRADVIAMLVDGAIVQVQMGKSVEQTVRQLRDGLAALLAPETNRAT</sequence>
<evidence type="ECO:0000256" key="1">
    <source>
        <dbReference type="ARBA" id="ARBA00023015"/>
    </source>
</evidence>
<dbReference type="PANTHER" id="PTHR47506:SF7">
    <property type="entry name" value="TRANSCRIPTIONAL REGULATORY PROTEIN"/>
    <property type="match status" value="1"/>
</dbReference>
<feature type="domain" description="HTH tetR-type" evidence="5">
    <location>
        <begin position="11"/>
        <end position="71"/>
    </location>
</feature>
<protein>
    <submittedName>
        <fullName evidence="6">TetR family transcriptional regulator</fullName>
    </submittedName>
</protein>
<accession>A0A6M8US34</accession>
<dbReference type="EMBL" id="CP054212">
    <property type="protein sequence ID" value="QKJ87893.1"/>
    <property type="molecule type" value="Genomic_DNA"/>
</dbReference>
<dbReference type="Proteomes" id="UP000505325">
    <property type="component" value="Chromosome"/>
</dbReference>
<dbReference type="Gene3D" id="1.10.357.10">
    <property type="entry name" value="Tetracycline Repressor, domain 2"/>
    <property type="match status" value="1"/>
</dbReference>
<evidence type="ECO:0000256" key="2">
    <source>
        <dbReference type="ARBA" id="ARBA00023125"/>
    </source>
</evidence>
<keyword evidence="7" id="KW-1185">Reference proteome</keyword>
<dbReference type="SUPFAM" id="SSF46689">
    <property type="entry name" value="Homeodomain-like"/>
    <property type="match status" value="1"/>
</dbReference>
<dbReference type="SUPFAM" id="SSF48498">
    <property type="entry name" value="Tetracyclin repressor-like, C-terminal domain"/>
    <property type="match status" value="1"/>
</dbReference>
<organism evidence="6 7">
    <name type="scientific">Paramixta manurensis</name>
    <dbReference type="NCBI Taxonomy" id="2740817"/>
    <lineage>
        <taxon>Bacteria</taxon>
        <taxon>Pseudomonadati</taxon>
        <taxon>Pseudomonadota</taxon>
        <taxon>Gammaproteobacteria</taxon>
        <taxon>Enterobacterales</taxon>
        <taxon>Erwiniaceae</taxon>
        <taxon>Paramixta</taxon>
    </lineage>
</organism>
<proteinExistence type="predicted"/>
<keyword evidence="2 4" id="KW-0238">DNA-binding</keyword>
<dbReference type="PROSITE" id="PS50977">
    <property type="entry name" value="HTH_TETR_2"/>
    <property type="match status" value="1"/>
</dbReference>
<keyword evidence="1" id="KW-0805">Transcription regulation</keyword>
<dbReference type="InterPro" id="IPR036271">
    <property type="entry name" value="Tet_transcr_reg_TetR-rel_C_sf"/>
</dbReference>
<dbReference type="InterPro" id="IPR001647">
    <property type="entry name" value="HTH_TetR"/>
</dbReference>
<gene>
    <name evidence="6" type="ORF">PMPD1_2959</name>
</gene>